<feature type="compositionally biased region" description="Basic and acidic residues" evidence="1">
    <location>
        <begin position="478"/>
        <end position="490"/>
    </location>
</feature>
<dbReference type="EMBL" id="KV417525">
    <property type="protein sequence ID" value="KZP24600.1"/>
    <property type="molecule type" value="Genomic_DNA"/>
</dbReference>
<evidence type="ECO:0000313" key="3">
    <source>
        <dbReference type="Proteomes" id="UP000076532"/>
    </source>
</evidence>
<gene>
    <name evidence="2" type="ORF">FIBSPDRAFT_416729</name>
</gene>
<protein>
    <recommendedName>
        <fullName evidence="4">Swi5-domain-containing protein</fullName>
    </recommendedName>
</protein>
<dbReference type="STRING" id="436010.A0A166N333"/>
<evidence type="ECO:0000256" key="1">
    <source>
        <dbReference type="SAM" id="MobiDB-lite"/>
    </source>
</evidence>
<feature type="compositionally biased region" description="Acidic residues" evidence="1">
    <location>
        <begin position="549"/>
        <end position="558"/>
    </location>
</feature>
<feature type="region of interest" description="Disordered" evidence="1">
    <location>
        <begin position="127"/>
        <end position="341"/>
    </location>
</feature>
<dbReference type="PANTHER" id="PTHR28527:SF1">
    <property type="entry name" value="SWI5-DEPENDENT RECOMBINATION DNA REPAIR PROTEIN 1"/>
    <property type="match status" value="1"/>
</dbReference>
<feature type="region of interest" description="Disordered" evidence="1">
    <location>
        <begin position="36"/>
        <end position="99"/>
    </location>
</feature>
<evidence type="ECO:0000313" key="2">
    <source>
        <dbReference type="EMBL" id="KZP24600.1"/>
    </source>
</evidence>
<feature type="region of interest" description="Disordered" evidence="1">
    <location>
        <begin position="445"/>
        <end position="558"/>
    </location>
</feature>
<name>A0A166N333_9AGAM</name>
<reference evidence="2 3" key="1">
    <citation type="journal article" date="2016" name="Mol. Biol. Evol.">
        <title>Comparative Genomics of Early-Diverging Mushroom-Forming Fungi Provides Insights into the Origins of Lignocellulose Decay Capabilities.</title>
        <authorList>
            <person name="Nagy L.G."/>
            <person name="Riley R."/>
            <person name="Tritt A."/>
            <person name="Adam C."/>
            <person name="Daum C."/>
            <person name="Floudas D."/>
            <person name="Sun H."/>
            <person name="Yadav J.S."/>
            <person name="Pangilinan J."/>
            <person name="Larsson K.H."/>
            <person name="Matsuura K."/>
            <person name="Barry K."/>
            <person name="Labutti K."/>
            <person name="Kuo R."/>
            <person name="Ohm R.A."/>
            <person name="Bhattacharya S.S."/>
            <person name="Shirouzu T."/>
            <person name="Yoshinaga Y."/>
            <person name="Martin F.M."/>
            <person name="Grigoriev I.V."/>
            <person name="Hibbett D.S."/>
        </authorList>
    </citation>
    <scope>NUCLEOTIDE SEQUENCE [LARGE SCALE GENOMIC DNA]</scope>
    <source>
        <strain evidence="2 3">CBS 109695</strain>
    </source>
</reference>
<proteinExistence type="predicted"/>
<dbReference type="GO" id="GO:0006310">
    <property type="term" value="P:DNA recombination"/>
    <property type="evidence" value="ECO:0007669"/>
    <property type="project" value="TreeGrafter"/>
</dbReference>
<organism evidence="2 3">
    <name type="scientific">Athelia psychrophila</name>
    <dbReference type="NCBI Taxonomy" id="1759441"/>
    <lineage>
        <taxon>Eukaryota</taxon>
        <taxon>Fungi</taxon>
        <taxon>Dikarya</taxon>
        <taxon>Basidiomycota</taxon>
        <taxon>Agaricomycotina</taxon>
        <taxon>Agaricomycetes</taxon>
        <taxon>Agaricomycetidae</taxon>
        <taxon>Atheliales</taxon>
        <taxon>Atheliaceae</taxon>
        <taxon>Athelia</taxon>
    </lineage>
</organism>
<feature type="compositionally biased region" description="Basic residues" evidence="1">
    <location>
        <begin position="305"/>
        <end position="323"/>
    </location>
</feature>
<sequence>MAANYPAWPVAPPLTYGCSMFSASGSCVSVEDMRLRNSPEVTSPPTREDHSWEDYSQNDDSPIAPRTSAYHQATASSVSPADISPAPSPPASPAMSACSFSSLSEFQPSPIKLPFSVSIEFSQPLTPLTYAQAHPEGEPDSNSNSDSEPEPESGTALPLAFDFPQTSPDYYMSSSPPMLSSSPPISSPVQIFSSSPLASSQSSLPCIDSDEPEKDVSTEQALFEDDGEYYLAHTPPTSSPQPPDQELHGVLSSLKRARDDDLSDILVPVPAEDTEPFAKRVKLSATPKTPPPPAQKRPTFASQKLQHKKLAKPFRPLSIKKHAPPSEIDAPKSKSKSEVAEPLFLPPKSEISVNRNIVTPRAAGQFKSPLAGSVPSALSSIRLTPTIQSLDRKVQILKRAVKVRQGGDEATLENLVKKWTEAGREVAWEVWGLVKDMGGDVASASAKASRSGGWGEENIPKGKNKRGFEEGWGWDDGGDSKKAKVDRLERNWGWNVERSDDSGVDGDDEGEGDTKCSMKHEDEEEEKRQDTLGTMLRQLGIDPETLGWNEDEGEFADK</sequence>
<feature type="compositionally biased region" description="Low complexity" evidence="1">
    <location>
        <begin position="75"/>
        <end position="85"/>
    </location>
</feature>
<dbReference type="AlphaFoldDB" id="A0A166N333"/>
<evidence type="ECO:0008006" key="4">
    <source>
        <dbReference type="Google" id="ProtNLM"/>
    </source>
</evidence>
<keyword evidence="3" id="KW-1185">Reference proteome</keyword>
<feature type="compositionally biased region" description="Acidic residues" evidence="1">
    <location>
        <begin position="502"/>
        <end position="511"/>
    </location>
</feature>
<feature type="compositionally biased region" description="Basic and acidic residues" evidence="1">
    <location>
        <begin position="512"/>
        <end position="530"/>
    </location>
</feature>
<dbReference type="Proteomes" id="UP000076532">
    <property type="component" value="Unassembled WGS sequence"/>
</dbReference>
<dbReference type="Gene3D" id="6.10.140.1020">
    <property type="match status" value="1"/>
</dbReference>
<dbReference type="PANTHER" id="PTHR28527">
    <property type="entry name" value="MATING-TYPE SWITCHING PROTEIN SWI2-RELATED"/>
    <property type="match status" value="1"/>
</dbReference>
<feature type="compositionally biased region" description="Low complexity" evidence="1">
    <location>
        <begin position="167"/>
        <end position="205"/>
    </location>
</feature>
<feature type="compositionally biased region" description="Basic and acidic residues" evidence="1">
    <location>
        <begin position="329"/>
        <end position="339"/>
    </location>
</feature>
<accession>A0A166N333</accession>
<dbReference type="OrthoDB" id="27934at2759"/>